<proteinExistence type="predicted"/>
<dbReference type="InterPro" id="IPR027417">
    <property type="entry name" value="P-loop_NTPase"/>
</dbReference>
<dbReference type="Proteomes" id="UP000324575">
    <property type="component" value="Unassembled WGS sequence"/>
</dbReference>
<name>A0A5M8NXW5_9BACT</name>
<dbReference type="NCBIfam" id="TIGR01630">
    <property type="entry name" value="psiM2_ORF9"/>
    <property type="match status" value="1"/>
</dbReference>
<accession>A0A5M8NXW5</accession>
<evidence type="ECO:0000313" key="2">
    <source>
        <dbReference type="Proteomes" id="UP000324575"/>
    </source>
</evidence>
<dbReference type="InterPro" id="IPR006517">
    <property type="entry name" value="Phage_terminase_lsu-like_C"/>
</dbReference>
<protein>
    <submittedName>
        <fullName evidence="1">Uncharacterized protein</fullName>
    </submittedName>
</protein>
<dbReference type="EMBL" id="SNRX01000169">
    <property type="protein sequence ID" value="KAA6299995.1"/>
    <property type="molecule type" value="Genomic_DNA"/>
</dbReference>
<dbReference type="AlphaFoldDB" id="A0A5M8NXW5"/>
<dbReference type="Gene3D" id="3.40.50.300">
    <property type="entry name" value="P-loop containing nucleotide triphosphate hydrolases"/>
    <property type="match status" value="1"/>
</dbReference>
<comment type="caution">
    <text evidence="1">The sequence shown here is derived from an EMBL/GenBank/DDBJ whole genome shotgun (WGS) entry which is preliminary data.</text>
</comment>
<organism evidence="1 2">
    <name type="scientific">Candidatus Ordinivivax streblomastigis</name>
    <dbReference type="NCBI Taxonomy" id="2540710"/>
    <lineage>
        <taxon>Bacteria</taxon>
        <taxon>Pseudomonadati</taxon>
        <taxon>Bacteroidota</taxon>
        <taxon>Bacteroidia</taxon>
        <taxon>Bacteroidales</taxon>
        <taxon>Candidatus Ordinivivax</taxon>
    </lineage>
</organism>
<dbReference type="Pfam" id="PF03237">
    <property type="entry name" value="Terminase_6N"/>
    <property type="match status" value="1"/>
</dbReference>
<reference evidence="1 2" key="1">
    <citation type="submission" date="2019-03" db="EMBL/GenBank/DDBJ databases">
        <title>Single cell metagenomics reveals metabolic interactions within the superorganism composed of flagellate Streblomastix strix and complex community of Bacteroidetes bacteria on its surface.</title>
        <authorList>
            <person name="Treitli S.C."/>
            <person name="Kolisko M."/>
            <person name="Husnik F."/>
            <person name="Keeling P."/>
            <person name="Hampl V."/>
        </authorList>
    </citation>
    <scope>NUCLEOTIDE SEQUENCE [LARGE SCALE GENOMIC DNA]</scope>
    <source>
        <strain evidence="1">St1</strain>
    </source>
</reference>
<sequence>MTTKNNKNTGEIKWTPYLKNNPAEISGISVGATARGRPEYRKQTVNRKTARVAPTNGMNITNRITYLKTLHERLVRESRTDLLRFTLSTMPAFRPADFHKRYYSKLTEFAQGKIKKLMVFMPPQHGKSEGSTRRLPAFILGGKPDTKVAVVSYNAPKARKFNREIQRIIDTPEYQEIFPHTRLNASRLITDSGAWLRNADEFEIVGRRGSVKTVGVCGALTGESVDVLIMDDIYKDAKTAWSPVMRESISDWYDTVAETRLHNDSQQLIVFTRWHEDDLAGALLRQQGVYHPIENPTGWAVVIYRAIKEGAPAGYDPRQEGEPLWAERHSLEKLQSIRSRNPHVFESLYQQNPKPAEGLMYESGFVEYAIKPASQYSIRKAYVDTADTGADFLCALIYDETETGNYLLDVLYTQKPMEYTEPALARMLAKHAVQECNIESNNGGRGYARAVEKQCRLMENTKTKFKWFHQSENKDIRMYSHSAAVQNLTFMPRGWTRLFPEFASAINTYMKVGKNPHDDAPDALTGAVEKRKKRTKQDIAGLFGY</sequence>
<evidence type="ECO:0000313" key="1">
    <source>
        <dbReference type="EMBL" id="KAA6299995.1"/>
    </source>
</evidence>
<gene>
    <name evidence="1" type="ORF">EZS26_003864</name>
</gene>